<proteinExistence type="predicted"/>
<protein>
    <submittedName>
        <fullName evidence="1">Neuraminidase</fullName>
    </submittedName>
</protein>
<dbReference type="Proteomes" id="UP001149954">
    <property type="component" value="Unassembled WGS sequence"/>
</dbReference>
<dbReference type="PANTHER" id="PTHR38792:SF3">
    <property type="entry name" value="BNR_ASP-BOX REPEAT DOMAIN PROTEIN (AFU_ORTHOLOGUE AFUA_7G06430)-RELATED"/>
    <property type="match status" value="1"/>
</dbReference>
<evidence type="ECO:0000313" key="2">
    <source>
        <dbReference type="Proteomes" id="UP001149954"/>
    </source>
</evidence>
<sequence length="116" mass="12510">MLVVSQDQGSTWTRPTCLHGDQDPLRDGMCGIARTVDNGREALLMVFETTRYGPFNVEALLSYETVPPGGHNAGSPQIASFADGSMATVFMTDDDSEHVSWVKNASIKVVFAGSSR</sequence>
<organism evidence="1 2">
    <name type="scientific">Penicillium fimorum</name>
    <dbReference type="NCBI Taxonomy" id="1882269"/>
    <lineage>
        <taxon>Eukaryota</taxon>
        <taxon>Fungi</taxon>
        <taxon>Dikarya</taxon>
        <taxon>Ascomycota</taxon>
        <taxon>Pezizomycotina</taxon>
        <taxon>Eurotiomycetes</taxon>
        <taxon>Eurotiomycetidae</taxon>
        <taxon>Eurotiales</taxon>
        <taxon>Aspergillaceae</taxon>
        <taxon>Penicillium</taxon>
    </lineage>
</organism>
<accession>A0A9W9XEI7</accession>
<reference evidence="1" key="1">
    <citation type="submission" date="2022-12" db="EMBL/GenBank/DDBJ databases">
        <authorList>
            <person name="Petersen C."/>
        </authorList>
    </citation>
    <scope>NUCLEOTIDE SEQUENCE</scope>
    <source>
        <strain evidence="1">IBT 29495</strain>
    </source>
</reference>
<name>A0A9W9XEI7_9EURO</name>
<dbReference type="AlphaFoldDB" id="A0A9W9XEI7"/>
<dbReference type="EMBL" id="JAPWDS010000007">
    <property type="protein sequence ID" value="KAJ5490697.1"/>
    <property type="molecule type" value="Genomic_DNA"/>
</dbReference>
<dbReference type="SUPFAM" id="SSF50939">
    <property type="entry name" value="Sialidases"/>
    <property type="match status" value="1"/>
</dbReference>
<dbReference type="InterPro" id="IPR036278">
    <property type="entry name" value="Sialidase_sf"/>
</dbReference>
<evidence type="ECO:0000313" key="1">
    <source>
        <dbReference type="EMBL" id="KAJ5490697.1"/>
    </source>
</evidence>
<comment type="caution">
    <text evidence="1">The sequence shown here is derived from an EMBL/GenBank/DDBJ whole genome shotgun (WGS) entry which is preliminary data.</text>
</comment>
<gene>
    <name evidence="1" type="ORF">N7463_010990</name>
</gene>
<keyword evidence="2" id="KW-1185">Reference proteome</keyword>
<reference evidence="1" key="2">
    <citation type="journal article" date="2023" name="IMA Fungus">
        <title>Comparative genomic study of the Penicillium genus elucidates a diverse pangenome and 15 lateral gene transfer events.</title>
        <authorList>
            <person name="Petersen C."/>
            <person name="Sorensen T."/>
            <person name="Nielsen M.R."/>
            <person name="Sondergaard T.E."/>
            <person name="Sorensen J.L."/>
            <person name="Fitzpatrick D.A."/>
            <person name="Frisvad J.C."/>
            <person name="Nielsen K.L."/>
        </authorList>
    </citation>
    <scope>NUCLEOTIDE SEQUENCE</scope>
    <source>
        <strain evidence="1">IBT 29495</strain>
    </source>
</reference>
<dbReference type="PANTHER" id="PTHR38792">
    <property type="entry name" value="BNR/ASP-BOX REPEAT DOMAIN PROTEIN (AFU_ORTHOLOGUE AFUA_7G06430)-RELATED"/>
    <property type="match status" value="1"/>
</dbReference>
<dbReference type="OrthoDB" id="2739686at2759"/>